<evidence type="ECO:0000313" key="3">
    <source>
        <dbReference type="EMBL" id="KAF6728162.1"/>
    </source>
</evidence>
<dbReference type="InterPro" id="IPR056167">
    <property type="entry name" value="A-sol_ELP1"/>
</dbReference>
<dbReference type="GO" id="GO:0033588">
    <property type="term" value="C:elongator holoenzyme complex"/>
    <property type="evidence" value="ECO:0007669"/>
    <property type="project" value="InterPro"/>
</dbReference>
<name>A0A834FEB5_ORYME</name>
<feature type="domain" description="ELP1 alpha-solenoid" evidence="2">
    <location>
        <begin position="25"/>
        <end position="89"/>
    </location>
</feature>
<dbReference type="GO" id="GO:0000049">
    <property type="term" value="F:tRNA binding"/>
    <property type="evidence" value="ECO:0007669"/>
    <property type="project" value="TreeGrafter"/>
</dbReference>
<feature type="region of interest" description="Disordered" evidence="1">
    <location>
        <begin position="1"/>
        <end position="22"/>
    </location>
</feature>
<dbReference type="GO" id="GO:0002926">
    <property type="term" value="P:tRNA wobble base 5-methoxycarbonylmethyl-2-thiouridinylation"/>
    <property type="evidence" value="ECO:0007669"/>
    <property type="project" value="TreeGrafter"/>
</dbReference>
<gene>
    <name evidence="3" type="ORF">FQA47_007877</name>
</gene>
<protein>
    <submittedName>
        <fullName evidence="3">Elongator complex protein 1</fullName>
    </submittedName>
</protein>
<dbReference type="UniPathway" id="UPA00988"/>
<proteinExistence type="predicted"/>
<dbReference type="AlphaFoldDB" id="A0A834FEB5"/>
<dbReference type="GO" id="GO:0005829">
    <property type="term" value="C:cytosol"/>
    <property type="evidence" value="ECO:0007669"/>
    <property type="project" value="TreeGrafter"/>
</dbReference>
<accession>A0A834FEB5</accession>
<evidence type="ECO:0000313" key="4">
    <source>
        <dbReference type="Proteomes" id="UP000646548"/>
    </source>
</evidence>
<dbReference type="PANTHER" id="PTHR12747">
    <property type="entry name" value="ELONGATOR COMPLEX PROTEIN 1"/>
    <property type="match status" value="1"/>
</dbReference>
<comment type="caution">
    <text evidence="3">The sequence shown here is derived from an EMBL/GenBank/DDBJ whole genome shotgun (WGS) entry which is preliminary data.</text>
</comment>
<reference evidence="3" key="1">
    <citation type="journal article" name="BMC Genomics">
        <title>Long-read sequencing and de novo genome assembly of marine medaka (Oryzias melastigma).</title>
        <authorList>
            <person name="Liang P."/>
            <person name="Saqib H.S.A."/>
            <person name="Ni X."/>
            <person name="Shen Y."/>
        </authorList>
    </citation>
    <scope>NUCLEOTIDE SEQUENCE</scope>
    <source>
        <strain evidence="3">Bigg-433</strain>
    </source>
</reference>
<organism evidence="3 4">
    <name type="scientific">Oryzias melastigma</name>
    <name type="common">Marine medaka</name>
    <dbReference type="NCBI Taxonomy" id="30732"/>
    <lineage>
        <taxon>Eukaryota</taxon>
        <taxon>Metazoa</taxon>
        <taxon>Chordata</taxon>
        <taxon>Craniata</taxon>
        <taxon>Vertebrata</taxon>
        <taxon>Euteleostomi</taxon>
        <taxon>Actinopterygii</taxon>
        <taxon>Neopterygii</taxon>
        <taxon>Teleostei</taxon>
        <taxon>Neoteleostei</taxon>
        <taxon>Acanthomorphata</taxon>
        <taxon>Ovalentaria</taxon>
        <taxon>Atherinomorphae</taxon>
        <taxon>Beloniformes</taxon>
        <taxon>Adrianichthyidae</taxon>
        <taxon>Oryziinae</taxon>
        <taxon>Oryzias</taxon>
    </lineage>
</organism>
<dbReference type="PANTHER" id="PTHR12747:SF0">
    <property type="entry name" value="ELONGATOR COMPLEX PROTEIN 1"/>
    <property type="match status" value="1"/>
</dbReference>
<evidence type="ECO:0000256" key="1">
    <source>
        <dbReference type="SAM" id="MobiDB-lite"/>
    </source>
</evidence>
<dbReference type="EMBL" id="WKFB01000291">
    <property type="protein sequence ID" value="KAF6728162.1"/>
    <property type="molecule type" value="Genomic_DNA"/>
</dbReference>
<feature type="domain" description="ELP1 alpha-solenoid" evidence="2">
    <location>
        <begin position="101"/>
        <end position="176"/>
    </location>
</feature>
<evidence type="ECO:0000259" key="2">
    <source>
        <dbReference type="Pfam" id="PF23925"/>
    </source>
</evidence>
<dbReference type="Pfam" id="PF23925">
    <property type="entry name" value="A-sol_ELP1"/>
    <property type="match status" value="2"/>
</dbReference>
<dbReference type="Proteomes" id="UP000646548">
    <property type="component" value="Unassembled WGS sequence"/>
</dbReference>
<sequence>MPRGEPGVYPPQSSGSGSDQEVAGRLRFREAFECMRKLRINLNLMYDHNPPVFLENVETFITQLDSINHINLFLTELKEEDTTSSMYPPPEGGPVRTRSESGPRRFCLSILTAHVKKSVPELEVALQKVHELRVNPPEAPGAVGAEEALKYLLFLVNVNDLYEHSLGTYDFDLVLWWQRNLRDNGAEKFSSITEVVPLRKMRDFSSLSLQDPKEYLPFLNNLKSLEPNYQRYTHRQTPEALQEGLASPQQVRRQHFPEVLQLVTEQQLYAEALRLFAAHSPQL</sequence>
<dbReference type="InterPro" id="IPR006849">
    <property type="entry name" value="Elp1"/>
</dbReference>
<feature type="region of interest" description="Disordered" evidence="1">
    <location>
        <begin position="81"/>
        <end position="100"/>
    </location>
</feature>